<keyword evidence="9 11" id="KW-0472">Membrane</keyword>
<evidence type="ECO:0000256" key="5">
    <source>
        <dbReference type="ARBA" id="ARBA00022475"/>
    </source>
</evidence>
<comment type="subcellular location">
    <subcellularLocation>
        <location evidence="1">Cell junction</location>
        <location evidence="1">Tight junction</location>
    </subcellularLocation>
    <subcellularLocation>
        <location evidence="2">Cell membrane</location>
        <topology evidence="2">Multi-pass membrane protein</topology>
    </subcellularLocation>
</comment>
<dbReference type="PRINTS" id="PR01077">
    <property type="entry name" value="CLAUDIN"/>
</dbReference>
<keyword evidence="6 11" id="KW-0812">Transmembrane</keyword>
<feature type="region of interest" description="Disordered" evidence="10">
    <location>
        <begin position="266"/>
        <end position="296"/>
    </location>
</feature>
<dbReference type="AlphaFoldDB" id="A0AAW0NEA7"/>
<dbReference type="Pfam" id="PF00822">
    <property type="entry name" value="PMP22_Claudin"/>
    <property type="match status" value="1"/>
</dbReference>
<dbReference type="InterPro" id="IPR006187">
    <property type="entry name" value="Claudin"/>
</dbReference>
<feature type="transmembrane region" description="Helical" evidence="11">
    <location>
        <begin position="68"/>
        <end position="87"/>
    </location>
</feature>
<evidence type="ECO:0000256" key="2">
    <source>
        <dbReference type="ARBA" id="ARBA00004651"/>
    </source>
</evidence>
<dbReference type="Gene3D" id="1.20.140.150">
    <property type="match status" value="1"/>
</dbReference>
<keyword evidence="5" id="KW-1003">Cell membrane</keyword>
<organism evidence="12 13">
    <name type="scientific">Mugilogobius chulae</name>
    <name type="common">yellowstripe goby</name>
    <dbReference type="NCBI Taxonomy" id="88201"/>
    <lineage>
        <taxon>Eukaryota</taxon>
        <taxon>Metazoa</taxon>
        <taxon>Chordata</taxon>
        <taxon>Craniata</taxon>
        <taxon>Vertebrata</taxon>
        <taxon>Euteleostomi</taxon>
        <taxon>Actinopterygii</taxon>
        <taxon>Neopterygii</taxon>
        <taxon>Teleostei</taxon>
        <taxon>Neoteleostei</taxon>
        <taxon>Acanthomorphata</taxon>
        <taxon>Gobiaria</taxon>
        <taxon>Gobiiformes</taxon>
        <taxon>Gobioidei</taxon>
        <taxon>Gobiidae</taxon>
        <taxon>Gobionellinae</taxon>
        <taxon>Mugilogobius</taxon>
    </lineage>
</organism>
<protein>
    <recommendedName>
        <fullName evidence="14">Claudin 23a</fullName>
    </recommendedName>
</protein>
<evidence type="ECO:0000256" key="1">
    <source>
        <dbReference type="ARBA" id="ARBA00004435"/>
    </source>
</evidence>
<accession>A0AAW0NEA7</accession>
<evidence type="ECO:0000256" key="4">
    <source>
        <dbReference type="ARBA" id="ARBA00022427"/>
    </source>
</evidence>
<evidence type="ECO:0000313" key="12">
    <source>
        <dbReference type="EMBL" id="KAK7895336.1"/>
    </source>
</evidence>
<feature type="transmembrane region" description="Helical" evidence="11">
    <location>
        <begin position="208"/>
        <end position="229"/>
    </location>
</feature>
<dbReference type="Proteomes" id="UP001460270">
    <property type="component" value="Unassembled WGS sequence"/>
</dbReference>
<proteinExistence type="inferred from homology"/>
<evidence type="ECO:0000256" key="6">
    <source>
        <dbReference type="ARBA" id="ARBA00022692"/>
    </source>
</evidence>
<evidence type="ECO:0000256" key="10">
    <source>
        <dbReference type="SAM" id="MobiDB-lite"/>
    </source>
</evidence>
<comment type="caution">
    <text evidence="12">The sequence shown here is derived from an EMBL/GenBank/DDBJ whole genome shotgun (WGS) entry which is preliminary data.</text>
</comment>
<evidence type="ECO:0000256" key="9">
    <source>
        <dbReference type="ARBA" id="ARBA00023136"/>
    </source>
</evidence>
<evidence type="ECO:0000256" key="3">
    <source>
        <dbReference type="ARBA" id="ARBA00008295"/>
    </source>
</evidence>
<feature type="transmembrane region" description="Helical" evidence="11">
    <location>
        <begin position="147"/>
        <end position="167"/>
    </location>
</feature>
<gene>
    <name evidence="12" type="ORF">WMY93_020661</name>
</gene>
<dbReference type="GO" id="GO:0005198">
    <property type="term" value="F:structural molecule activity"/>
    <property type="evidence" value="ECO:0007669"/>
    <property type="project" value="InterPro"/>
</dbReference>
<dbReference type="PANTHER" id="PTHR12002">
    <property type="entry name" value="CLAUDIN"/>
    <property type="match status" value="1"/>
</dbReference>
<evidence type="ECO:0000256" key="8">
    <source>
        <dbReference type="ARBA" id="ARBA00022989"/>
    </source>
</evidence>
<evidence type="ECO:0008006" key="14">
    <source>
        <dbReference type="Google" id="ProtNLM"/>
    </source>
</evidence>
<keyword evidence="8 11" id="KW-1133">Transmembrane helix</keyword>
<dbReference type="InterPro" id="IPR004031">
    <property type="entry name" value="PMP22/EMP/MP20/Claudin"/>
</dbReference>
<feature type="transmembrane region" description="Helical" evidence="11">
    <location>
        <begin position="179"/>
        <end position="202"/>
    </location>
</feature>
<keyword evidence="4" id="KW-0796">Tight junction</keyword>
<dbReference type="EMBL" id="JBBPFD010000015">
    <property type="protein sequence ID" value="KAK7895336.1"/>
    <property type="molecule type" value="Genomic_DNA"/>
</dbReference>
<evidence type="ECO:0000256" key="11">
    <source>
        <dbReference type="SAM" id="Phobius"/>
    </source>
</evidence>
<evidence type="ECO:0000313" key="13">
    <source>
        <dbReference type="Proteomes" id="UP001460270"/>
    </source>
</evidence>
<dbReference type="GO" id="GO:0005886">
    <property type="term" value="C:plasma membrane"/>
    <property type="evidence" value="ECO:0007669"/>
    <property type="project" value="UniProtKB-SubCell"/>
</dbReference>
<comment type="similarity">
    <text evidence="3">Belongs to the claudin family.</text>
</comment>
<keyword evidence="7" id="KW-0965">Cell junction</keyword>
<reference evidence="13" key="1">
    <citation type="submission" date="2024-04" db="EMBL/GenBank/DDBJ databases">
        <title>Salinicola lusitanus LLJ914,a marine bacterium isolated from the Okinawa Trough.</title>
        <authorList>
            <person name="Li J."/>
        </authorList>
    </citation>
    <scope>NUCLEOTIDE SEQUENCE [LARGE SCALE GENOMIC DNA]</scope>
</reference>
<sequence length="320" mass="35410">MVSDLRALQTHDPVVINDRQIKQLETHLCCSGQKPLLVSVSCQTLLTSHSLSCSMSNSRSQQWIRESARTPAIFIFGLVLSPCGWVLDLTSTVAPNWRTLHNLPNSPSGFTVLQGIWDICTIASETSSDYSCGQQDTAYSEHRLMEVARGLMVASLVLTLLGLAVAIPGVRCWRNDPNWTVAGVGGLLIFCSGVMTIVPVAWVGFCIVLGFIGGIMEILAGLVMFLGICRCCGGKNRGEIRVEQDEDDTSIYRDVPRRSEVNRWSEVSRPEVSRRSEVPRQSRPRREPSSVAYSRDHDYVSLPRAKSAALERGRPYDLDL</sequence>
<keyword evidence="13" id="KW-1185">Reference proteome</keyword>
<evidence type="ECO:0000256" key="7">
    <source>
        <dbReference type="ARBA" id="ARBA00022949"/>
    </source>
</evidence>
<dbReference type="GO" id="GO:0005923">
    <property type="term" value="C:bicellular tight junction"/>
    <property type="evidence" value="ECO:0007669"/>
    <property type="project" value="UniProtKB-SubCell"/>
</dbReference>
<name>A0AAW0NEA7_9GOBI</name>